<feature type="chain" id="PRO_5010986199" evidence="2">
    <location>
        <begin position="25"/>
        <end position="207"/>
    </location>
</feature>
<keyword evidence="1" id="KW-0175">Coiled coil</keyword>
<feature type="signal peptide" evidence="2">
    <location>
        <begin position="1"/>
        <end position="24"/>
    </location>
</feature>
<dbReference type="STRING" id="501571.GCA_900143195_00040"/>
<evidence type="ECO:0000256" key="2">
    <source>
        <dbReference type="SAM" id="SignalP"/>
    </source>
</evidence>
<dbReference type="Proteomes" id="UP000195897">
    <property type="component" value="Unassembled WGS sequence"/>
</dbReference>
<proteinExistence type="predicted"/>
<dbReference type="EMBL" id="NFKL01000028">
    <property type="protein sequence ID" value="OUP55348.1"/>
    <property type="molecule type" value="Genomic_DNA"/>
</dbReference>
<comment type="caution">
    <text evidence="3">The sequence shown here is derived from an EMBL/GenBank/DDBJ whole genome shotgun (WGS) entry which is preliminary data.</text>
</comment>
<organism evidence="3 6">
    <name type="scientific">Butyricicoccus pullicaecorum</name>
    <dbReference type="NCBI Taxonomy" id="501571"/>
    <lineage>
        <taxon>Bacteria</taxon>
        <taxon>Bacillati</taxon>
        <taxon>Bacillota</taxon>
        <taxon>Clostridia</taxon>
        <taxon>Eubacteriales</taxon>
        <taxon>Butyricicoccaceae</taxon>
        <taxon>Butyricicoccus</taxon>
    </lineage>
</organism>
<evidence type="ECO:0000313" key="4">
    <source>
        <dbReference type="EMBL" id="OUP55348.1"/>
    </source>
</evidence>
<dbReference type="RefSeq" id="WP_016148728.1">
    <property type="nucleotide sequence ID" value="NZ_CABKSA010000002.1"/>
</dbReference>
<evidence type="ECO:0000313" key="3">
    <source>
        <dbReference type="EMBL" id="OUP51381.1"/>
    </source>
</evidence>
<sequence length="207" mass="23679">MKWKYSISILTMTAILAGMGTASAVNMMWSVDIVEQVLQARKDFFMNGLSYRWVDSPEQVNWDEIGDNEVILVPNTEAPDGNYTVDVSQNLSAVNPLDTGKEILYYLFWTEEDKLEADVAALQNKLDLTDEQMEALKELGLKEHLVCQNLSEVYADDASSFNAALDENTQASKQRIQEILGDRTEDFRNWIAAWWEEERQDRMHSDA</sequence>
<feature type="coiled-coil region" evidence="1">
    <location>
        <begin position="112"/>
        <end position="139"/>
    </location>
</feature>
<reference evidence="5 6" key="1">
    <citation type="submission" date="2017-04" db="EMBL/GenBank/DDBJ databases">
        <title>Function of individual gut microbiota members based on whole genome sequencing of pure cultures obtained from chicken caecum.</title>
        <authorList>
            <person name="Medvecky M."/>
            <person name="Cejkova D."/>
            <person name="Polansky O."/>
            <person name="Karasova D."/>
            <person name="Kubasova T."/>
            <person name="Cizek A."/>
            <person name="Rychlik I."/>
        </authorList>
    </citation>
    <scope>NUCLEOTIDE SEQUENCE [LARGE SCALE GENOMIC DNA]</scope>
    <source>
        <strain evidence="5">An179</strain>
        <strain evidence="6">An180</strain>
    </source>
</reference>
<evidence type="ECO:0000256" key="1">
    <source>
        <dbReference type="SAM" id="Coils"/>
    </source>
</evidence>
<name>A0A1Y4L9B6_9FIRM</name>
<dbReference type="EMBL" id="NFKK01000023">
    <property type="protein sequence ID" value="OUP51381.1"/>
    <property type="molecule type" value="Genomic_DNA"/>
</dbReference>
<protein>
    <submittedName>
        <fullName evidence="3">Uncharacterized protein</fullName>
    </submittedName>
</protein>
<dbReference type="AlphaFoldDB" id="A0A1Y4L9B6"/>
<keyword evidence="2" id="KW-0732">Signal</keyword>
<reference evidence="3" key="2">
    <citation type="journal article" date="2018" name="BMC Genomics">
        <title>Whole genome sequencing and function prediction of 133 gut anaerobes isolated from chicken caecum in pure cultures.</title>
        <authorList>
            <person name="Medvecky M."/>
            <person name="Cejkova D."/>
            <person name="Polansky O."/>
            <person name="Karasova D."/>
            <person name="Kubasova T."/>
            <person name="Cizek A."/>
            <person name="Rychlik I."/>
        </authorList>
    </citation>
    <scope>NUCLEOTIDE SEQUENCE</scope>
    <source>
        <strain evidence="4">An179</strain>
        <strain evidence="3">An180</strain>
    </source>
</reference>
<gene>
    <name evidence="4" type="ORF">B5F15_14905</name>
    <name evidence="3" type="ORF">B5F17_13175</name>
</gene>
<dbReference type="Proteomes" id="UP000195326">
    <property type="component" value="Unassembled WGS sequence"/>
</dbReference>
<evidence type="ECO:0000313" key="5">
    <source>
        <dbReference type="Proteomes" id="UP000195326"/>
    </source>
</evidence>
<accession>A0A1Y4L9B6</accession>
<evidence type="ECO:0000313" key="6">
    <source>
        <dbReference type="Proteomes" id="UP000195897"/>
    </source>
</evidence>